<evidence type="ECO:0000313" key="1">
    <source>
        <dbReference type="EMBL" id="ELU11264.1"/>
    </source>
</evidence>
<organism evidence="1">
    <name type="scientific">Capitella teleta</name>
    <name type="common">Polychaete worm</name>
    <dbReference type="NCBI Taxonomy" id="283909"/>
    <lineage>
        <taxon>Eukaryota</taxon>
        <taxon>Metazoa</taxon>
        <taxon>Spiralia</taxon>
        <taxon>Lophotrochozoa</taxon>
        <taxon>Annelida</taxon>
        <taxon>Polychaeta</taxon>
        <taxon>Sedentaria</taxon>
        <taxon>Scolecida</taxon>
        <taxon>Capitellidae</taxon>
        <taxon>Capitella</taxon>
    </lineage>
</organism>
<dbReference type="PANTHER" id="PTHR46670">
    <property type="entry name" value="ENDO/EXONUCLEASE/PHOSPHATASE DOMAIN-CONTAINING PROTEIN"/>
    <property type="match status" value="1"/>
</dbReference>
<evidence type="ECO:0000313" key="3">
    <source>
        <dbReference type="Proteomes" id="UP000014760"/>
    </source>
</evidence>
<protein>
    <submittedName>
        <fullName evidence="1 2">Uncharacterized protein</fullName>
    </submittedName>
</protein>
<evidence type="ECO:0000313" key="2">
    <source>
        <dbReference type="EnsemblMetazoa" id="CapteP185934"/>
    </source>
</evidence>
<dbReference type="PANTHER" id="PTHR46670:SF3">
    <property type="entry name" value="ENDONUCLEASE_EXONUCLEASE_PHOSPHATASE DOMAIN-CONTAINING PROTEIN"/>
    <property type="match status" value="1"/>
</dbReference>
<reference evidence="3" key="1">
    <citation type="submission" date="2012-12" db="EMBL/GenBank/DDBJ databases">
        <authorList>
            <person name="Hellsten U."/>
            <person name="Grimwood J."/>
            <person name="Chapman J.A."/>
            <person name="Shapiro H."/>
            <person name="Aerts A."/>
            <person name="Otillar R.P."/>
            <person name="Terry A.Y."/>
            <person name="Boore J.L."/>
            <person name="Simakov O."/>
            <person name="Marletaz F."/>
            <person name="Cho S.-J."/>
            <person name="Edsinger-Gonzales E."/>
            <person name="Havlak P."/>
            <person name="Kuo D.-H."/>
            <person name="Larsson T."/>
            <person name="Lv J."/>
            <person name="Arendt D."/>
            <person name="Savage R."/>
            <person name="Osoegawa K."/>
            <person name="de Jong P."/>
            <person name="Lindberg D.R."/>
            <person name="Seaver E.C."/>
            <person name="Weisblat D.A."/>
            <person name="Putnam N.H."/>
            <person name="Grigoriev I.V."/>
            <person name="Rokhsar D.S."/>
        </authorList>
    </citation>
    <scope>NUCLEOTIDE SEQUENCE</scope>
    <source>
        <strain evidence="3">I ESC-2004</strain>
    </source>
</reference>
<dbReference type="EMBL" id="AMQN01020191">
    <property type="status" value="NOT_ANNOTATED_CDS"/>
    <property type="molecule type" value="Genomic_DNA"/>
</dbReference>
<dbReference type="AlphaFoldDB" id="R7UY83"/>
<keyword evidence="3" id="KW-1185">Reference proteome</keyword>
<dbReference type="STRING" id="283909.R7UY83"/>
<dbReference type="OrthoDB" id="10066052at2759"/>
<name>R7UY83_CAPTE</name>
<proteinExistence type="predicted"/>
<dbReference type="EnsemblMetazoa" id="CapteT185934">
    <property type="protein sequence ID" value="CapteP185934"/>
    <property type="gene ID" value="CapteG185934"/>
</dbReference>
<dbReference type="Proteomes" id="UP000014760">
    <property type="component" value="Unassembled WGS sequence"/>
</dbReference>
<accession>R7UY83</accession>
<dbReference type="HOGENOM" id="CLU_1645321_0_0_1"/>
<reference evidence="1 3" key="2">
    <citation type="journal article" date="2013" name="Nature">
        <title>Insights into bilaterian evolution from three spiralian genomes.</title>
        <authorList>
            <person name="Simakov O."/>
            <person name="Marletaz F."/>
            <person name="Cho S.J."/>
            <person name="Edsinger-Gonzales E."/>
            <person name="Havlak P."/>
            <person name="Hellsten U."/>
            <person name="Kuo D.H."/>
            <person name="Larsson T."/>
            <person name="Lv J."/>
            <person name="Arendt D."/>
            <person name="Savage R."/>
            <person name="Osoegawa K."/>
            <person name="de Jong P."/>
            <person name="Grimwood J."/>
            <person name="Chapman J.A."/>
            <person name="Shapiro H."/>
            <person name="Aerts A."/>
            <person name="Otillar R.P."/>
            <person name="Terry A.Y."/>
            <person name="Boore J.L."/>
            <person name="Grigoriev I.V."/>
            <person name="Lindberg D.R."/>
            <person name="Seaver E.C."/>
            <person name="Weisblat D.A."/>
            <person name="Putnam N.H."/>
            <person name="Rokhsar D.S."/>
        </authorList>
    </citation>
    <scope>NUCLEOTIDE SEQUENCE</scope>
    <source>
        <strain evidence="1 3">I ESC-2004</strain>
    </source>
</reference>
<sequence>MFQKANKVWHQGFWSLKIATSPIKVCEGVSDHLAVSWALPLGKHHHVTRQVTYRRTKTISPGAFSDDILSSPMSSISPGSSLDDLTDLYFNTLRGLLDQHAPEKTRRIPICLQPEWYSLDIRTAKQKRRRLERLWVITGLTVHKEIYQDAKRNVNKVVRQA</sequence>
<gene>
    <name evidence="1" type="ORF">CAPTEDRAFT_185934</name>
</gene>
<reference evidence="2" key="3">
    <citation type="submission" date="2015-06" db="UniProtKB">
        <authorList>
            <consortium name="EnsemblMetazoa"/>
        </authorList>
    </citation>
    <scope>IDENTIFICATION</scope>
</reference>
<dbReference type="EMBL" id="KB296822">
    <property type="protein sequence ID" value="ELU11264.1"/>
    <property type="molecule type" value="Genomic_DNA"/>
</dbReference>